<protein>
    <recommendedName>
        <fullName evidence="1">Ribonuclease H1 N-terminal domain-containing protein</fullName>
    </recommendedName>
</protein>
<keyword evidence="3" id="KW-1185">Reference proteome</keyword>
<evidence type="ECO:0000313" key="3">
    <source>
        <dbReference type="Proteomes" id="UP000236161"/>
    </source>
</evidence>
<evidence type="ECO:0000259" key="1">
    <source>
        <dbReference type="Pfam" id="PF01693"/>
    </source>
</evidence>
<dbReference type="Proteomes" id="UP000236161">
    <property type="component" value="Unassembled WGS sequence"/>
</dbReference>
<reference evidence="2 3" key="1">
    <citation type="journal article" date="2017" name="Nature">
        <title>The Apostasia genome and the evolution of orchids.</title>
        <authorList>
            <person name="Zhang G.Q."/>
            <person name="Liu K.W."/>
            <person name="Li Z."/>
            <person name="Lohaus R."/>
            <person name="Hsiao Y.Y."/>
            <person name="Niu S.C."/>
            <person name="Wang J.Y."/>
            <person name="Lin Y.C."/>
            <person name="Xu Q."/>
            <person name="Chen L.J."/>
            <person name="Yoshida K."/>
            <person name="Fujiwara S."/>
            <person name="Wang Z.W."/>
            <person name="Zhang Y.Q."/>
            <person name="Mitsuda N."/>
            <person name="Wang M."/>
            <person name="Liu G.H."/>
            <person name="Pecoraro L."/>
            <person name="Huang H.X."/>
            <person name="Xiao X.J."/>
            <person name="Lin M."/>
            <person name="Wu X.Y."/>
            <person name="Wu W.L."/>
            <person name="Chen Y.Y."/>
            <person name="Chang S.B."/>
            <person name="Sakamoto S."/>
            <person name="Ohme-Takagi M."/>
            <person name="Yagi M."/>
            <person name="Zeng S.J."/>
            <person name="Shen C.Y."/>
            <person name="Yeh C.M."/>
            <person name="Luo Y.B."/>
            <person name="Tsai W.C."/>
            <person name="Van de Peer Y."/>
            <person name="Liu Z.J."/>
        </authorList>
    </citation>
    <scope>NUCLEOTIDE SEQUENCE [LARGE SCALE GENOMIC DNA]</scope>
    <source>
        <strain evidence="3">cv. Shenzhen</strain>
        <tissue evidence="2">Stem</tissue>
    </source>
</reference>
<dbReference type="EMBL" id="KZ451927">
    <property type="protein sequence ID" value="PKA61620.1"/>
    <property type="molecule type" value="Genomic_DNA"/>
</dbReference>
<dbReference type="SUPFAM" id="SSF55658">
    <property type="entry name" value="L9 N-domain-like"/>
    <property type="match status" value="1"/>
</dbReference>
<name>A0A2I0B1E9_9ASPA</name>
<dbReference type="InterPro" id="IPR037056">
    <property type="entry name" value="RNase_H1_N_sf"/>
</dbReference>
<evidence type="ECO:0000313" key="2">
    <source>
        <dbReference type="EMBL" id="PKA61620.1"/>
    </source>
</evidence>
<dbReference type="AlphaFoldDB" id="A0A2I0B1E9"/>
<dbReference type="InterPro" id="IPR009027">
    <property type="entry name" value="Ribosomal_bL9/RNase_H1_N"/>
</dbReference>
<sequence>MSLYLVLKGRQEGIFTSWAECHAMLNKYPGALYFKVKTVEEAKQKMEDYARLTTASSHIASQCNGQQVKNKGKQVISVEKSSTPSGKFGAEVTIAFFPMNSSAYIIELCQSSPWPLPVYGFCFFKKIEGGAKRKRMSYLVMNQHLPLGDTALAFGLKPLRSSVDNQRRGHFLNPVLEFPALVIIPVWHSSMTNFVKKVFLTGAG</sequence>
<gene>
    <name evidence="2" type="ORF">AXF42_Ash018601</name>
</gene>
<proteinExistence type="predicted"/>
<dbReference type="InterPro" id="IPR011320">
    <property type="entry name" value="RNase_H1_N"/>
</dbReference>
<dbReference type="Pfam" id="PF01693">
    <property type="entry name" value="Cauli_VI"/>
    <property type="match status" value="1"/>
</dbReference>
<dbReference type="Gene3D" id="3.40.970.10">
    <property type="entry name" value="Ribonuclease H1, N-terminal domain"/>
    <property type="match status" value="1"/>
</dbReference>
<accession>A0A2I0B1E9</accession>
<dbReference type="OrthoDB" id="1922118at2759"/>
<feature type="domain" description="Ribonuclease H1 N-terminal" evidence="1">
    <location>
        <begin position="4"/>
        <end position="44"/>
    </location>
</feature>
<organism evidence="2 3">
    <name type="scientific">Apostasia shenzhenica</name>
    <dbReference type="NCBI Taxonomy" id="1088818"/>
    <lineage>
        <taxon>Eukaryota</taxon>
        <taxon>Viridiplantae</taxon>
        <taxon>Streptophyta</taxon>
        <taxon>Embryophyta</taxon>
        <taxon>Tracheophyta</taxon>
        <taxon>Spermatophyta</taxon>
        <taxon>Magnoliopsida</taxon>
        <taxon>Liliopsida</taxon>
        <taxon>Asparagales</taxon>
        <taxon>Orchidaceae</taxon>
        <taxon>Apostasioideae</taxon>
        <taxon>Apostasia</taxon>
    </lineage>
</organism>